<dbReference type="Proteomes" id="UP000785679">
    <property type="component" value="Unassembled WGS sequence"/>
</dbReference>
<evidence type="ECO:0000313" key="2">
    <source>
        <dbReference type="Proteomes" id="UP000785679"/>
    </source>
</evidence>
<gene>
    <name evidence="1" type="ORF">FGO68_gene11633</name>
</gene>
<name>A0A8J8NGA7_HALGN</name>
<keyword evidence="2" id="KW-1185">Reference proteome</keyword>
<dbReference type="AlphaFoldDB" id="A0A8J8NGA7"/>
<reference evidence="1" key="1">
    <citation type="submission" date="2019-06" db="EMBL/GenBank/DDBJ databases">
        <authorList>
            <person name="Zheng W."/>
        </authorList>
    </citation>
    <scope>NUCLEOTIDE SEQUENCE</scope>
    <source>
        <strain evidence="1">QDHG01</strain>
    </source>
</reference>
<protein>
    <submittedName>
        <fullName evidence="1">Uncharacterized protein</fullName>
    </submittedName>
</protein>
<accession>A0A8J8NGA7</accession>
<dbReference type="EMBL" id="RRYP01016623">
    <property type="protein sequence ID" value="TNV74797.1"/>
    <property type="molecule type" value="Genomic_DNA"/>
</dbReference>
<organism evidence="1 2">
    <name type="scientific">Halteria grandinella</name>
    <dbReference type="NCBI Taxonomy" id="5974"/>
    <lineage>
        <taxon>Eukaryota</taxon>
        <taxon>Sar</taxon>
        <taxon>Alveolata</taxon>
        <taxon>Ciliophora</taxon>
        <taxon>Intramacronucleata</taxon>
        <taxon>Spirotrichea</taxon>
        <taxon>Stichotrichia</taxon>
        <taxon>Sporadotrichida</taxon>
        <taxon>Halteriidae</taxon>
        <taxon>Halteria</taxon>
    </lineage>
</organism>
<sequence>MGKGHQIPRCANRASPGYPGDAATVEELYESMHHIEGYSTEAFSERVDSQCHYPSAGIDRKELTDTCGVGADQIVLEVSQFLGGNLHVREAAKSCVNAVNGFIFL</sequence>
<comment type="caution">
    <text evidence="1">The sequence shown here is derived from an EMBL/GenBank/DDBJ whole genome shotgun (WGS) entry which is preliminary data.</text>
</comment>
<evidence type="ECO:0000313" key="1">
    <source>
        <dbReference type="EMBL" id="TNV74797.1"/>
    </source>
</evidence>
<proteinExistence type="predicted"/>